<dbReference type="AlphaFoldDB" id="A0A8V0Y859"/>
<evidence type="ECO:0000256" key="1">
    <source>
        <dbReference type="ARBA" id="ARBA00023157"/>
    </source>
</evidence>
<keyword evidence="3" id="KW-0472">Membrane</keyword>
<dbReference type="Gene3D" id="1.10.287.210">
    <property type="match status" value="1"/>
</dbReference>
<organism evidence="5 6">
    <name type="scientific">Gallus gallus</name>
    <name type="common">Chicken</name>
    <dbReference type="NCBI Taxonomy" id="9031"/>
    <lineage>
        <taxon>Eukaryota</taxon>
        <taxon>Metazoa</taxon>
        <taxon>Chordata</taxon>
        <taxon>Craniata</taxon>
        <taxon>Vertebrata</taxon>
        <taxon>Euteleostomi</taxon>
        <taxon>Archelosauria</taxon>
        <taxon>Archosauria</taxon>
        <taxon>Dinosauria</taxon>
        <taxon>Saurischia</taxon>
        <taxon>Theropoda</taxon>
        <taxon>Coelurosauria</taxon>
        <taxon>Aves</taxon>
        <taxon>Neognathae</taxon>
        <taxon>Galloanserae</taxon>
        <taxon>Galliformes</taxon>
        <taxon>Phasianidae</taxon>
        <taxon>Phasianinae</taxon>
        <taxon>Gallus</taxon>
    </lineage>
</organism>
<dbReference type="PANTHER" id="PTHR10424">
    <property type="entry name" value="VIRAL ENVELOPE PROTEIN"/>
    <property type="match status" value="1"/>
</dbReference>
<evidence type="ECO:0000313" key="5">
    <source>
        <dbReference type="Ensembl" id="ENSGALP00010012175.1"/>
    </source>
</evidence>
<name>A0A8V0Y859_CHICK</name>
<dbReference type="GO" id="GO:0016032">
    <property type="term" value="P:viral process"/>
    <property type="evidence" value="ECO:0007669"/>
    <property type="project" value="InterPro"/>
</dbReference>
<accession>A0A8V0Y859</accession>
<dbReference type="InterPro" id="IPR010999">
    <property type="entry name" value="Retrovr_matrix"/>
</dbReference>
<proteinExistence type="predicted"/>
<evidence type="ECO:0000259" key="4">
    <source>
        <dbReference type="Pfam" id="PF02813"/>
    </source>
</evidence>
<reference evidence="5" key="3">
    <citation type="submission" date="2025-09" db="UniProtKB">
        <authorList>
            <consortium name="Ensembl"/>
        </authorList>
    </citation>
    <scope>IDENTIFICATION</scope>
    <source>
        <strain evidence="5">broiler</strain>
    </source>
</reference>
<dbReference type="InterPro" id="IPR004028">
    <property type="entry name" value="Gag_M"/>
</dbReference>
<dbReference type="GlyGen" id="A0A8V0Y859">
    <property type="glycosylation" value="3 sites"/>
</dbReference>
<dbReference type="SUPFAM" id="SSF47836">
    <property type="entry name" value="Retroviral matrix proteins"/>
    <property type="match status" value="1"/>
</dbReference>
<dbReference type="Pfam" id="PF00429">
    <property type="entry name" value="TLV_coat"/>
    <property type="match status" value="1"/>
</dbReference>
<dbReference type="GeneTree" id="ENSGT00940000165291"/>
<protein>
    <recommendedName>
        <fullName evidence="4">Retroviral Gag polyprotein M domain-containing protein</fullName>
    </recommendedName>
</protein>
<dbReference type="PANTHER" id="PTHR10424:SF73">
    <property type="entry name" value="ENDOGENOUS RETROVIRUS GROUP FC1 ENV POLYPROTEIN-RELATED"/>
    <property type="match status" value="1"/>
</dbReference>
<dbReference type="InterPro" id="IPR008919">
    <property type="entry name" value="Retrov_capsid_N"/>
</dbReference>
<keyword evidence="1" id="KW-1015">Disulfide bond</keyword>
<dbReference type="Gene3D" id="1.10.150.90">
    <property type="entry name" value="Immunodeficiency lentiviruses, gag gene matrix protein p17"/>
    <property type="match status" value="1"/>
</dbReference>
<evidence type="ECO:0000256" key="3">
    <source>
        <dbReference type="SAM" id="Phobius"/>
    </source>
</evidence>
<keyword evidence="3" id="KW-0812">Transmembrane</keyword>
<feature type="domain" description="Retroviral Gag polyprotein M" evidence="4">
    <location>
        <begin position="2"/>
        <end position="87"/>
    </location>
</feature>
<evidence type="ECO:0000313" key="6">
    <source>
        <dbReference type="Proteomes" id="UP000000539"/>
    </source>
</evidence>
<reference evidence="5" key="2">
    <citation type="submission" date="2025-08" db="UniProtKB">
        <authorList>
            <consortium name="Ensembl"/>
        </authorList>
    </citation>
    <scope>IDENTIFICATION</scope>
    <source>
        <strain evidence="5">broiler</strain>
    </source>
</reference>
<feature type="region of interest" description="Disordered" evidence="2">
    <location>
        <begin position="108"/>
        <end position="128"/>
    </location>
</feature>
<keyword evidence="6" id="KW-1185">Reference proteome</keyword>
<dbReference type="Proteomes" id="UP000000539">
    <property type="component" value="Chromosome Z"/>
</dbReference>
<dbReference type="InterPro" id="IPR018154">
    <property type="entry name" value="TLV/ENV_coat_polyprotein"/>
</dbReference>
<dbReference type="SUPFAM" id="SSF58069">
    <property type="entry name" value="Virus ectodomain"/>
    <property type="match status" value="1"/>
</dbReference>
<keyword evidence="3" id="KW-1133">Transmembrane helix</keyword>
<reference evidence="5" key="1">
    <citation type="submission" date="2020-11" db="EMBL/GenBank/DDBJ databases">
        <title>Gallus gallus (Chicken) genome, bGalGal1, GRCg7b, maternal haplotype autosomes + Z &amp; W.</title>
        <authorList>
            <person name="Warren W."/>
            <person name="Formenti G."/>
            <person name="Fedrigo O."/>
            <person name="Haase B."/>
            <person name="Mountcastle J."/>
            <person name="Balacco J."/>
            <person name="Tracey A."/>
            <person name="Schneider V."/>
            <person name="Okimoto R."/>
            <person name="Cheng H."/>
            <person name="Hawken R."/>
            <person name="Howe K."/>
            <person name="Jarvis E.D."/>
        </authorList>
    </citation>
    <scope>NUCLEOTIDE SEQUENCE [LARGE SCALE GENOMIC DNA]</scope>
    <source>
        <strain evidence="5">Broiler</strain>
    </source>
</reference>
<dbReference type="InterPro" id="IPR012344">
    <property type="entry name" value="Matrix_HIV/RSV_N"/>
</dbReference>
<evidence type="ECO:0000256" key="2">
    <source>
        <dbReference type="SAM" id="MobiDB-lite"/>
    </source>
</evidence>
<sequence length="730" mass="80018">MEAVIKVIAHACKTYRGKHIHSKKEIAAVLSLLEREGLLTSPHDICDHNNWDSITTALSQRAMVTQKTAEFKTWGLILGGLKAAREEKLEGERARELLGLEVAGPGGGLVPRAGPTEDKMEPAPSAPHAAIAPGTKTEEVASNCSGVEATLPPPPYPPRGLYPSLKSFRDEGGGRSLEECSRSLEECSTISCRADKQVVGEDAAPGGGIAQPARCDNGCGTSLLPGSACCCSNFPNGTDCTVPLSSGFGSGAPSPMVQGPTPEGCGPTAPAPWVQPTLTDWARVREDLRAVDLSGIALTLPVVVKTEGPAWVPLDSKAMAQRLNLSDCWVCAALPRGGMMEFPLLRVPMPFRNWSWPWNTVQIQRMGRGESLYWSVQDSCDPGRHTSRLPSGEILCWSFQDPLPSRPLKVVKPDIACHLNTSSLRFETLSPWPNDTIISARNGSHSVGHFSVMNVTWCPGSKHCPRPVVMALNNIGGTSLGCPPKGLWWLCGDGRARKSVPSDWSGSCTLGALIPNVVWHNRSTPPPGILRTHWRRVRRVLNPLVEKPTGFHSFARWFIPPLGVSELEKAIVNISATLEIIENATVDAIRTLQGEVSTLSKVVLQNRMALDLLTAKEGGVCVVINQSCCAYVDETQRVETDIHAVWERTRLLHQVSMDDTSFGFRDLWEKLTSWLSDFTWLKQLFIICVIIIAVVILMCITMRCMLQCLQGTFQRMMDQRWEFHRIREKL</sequence>
<feature type="transmembrane region" description="Helical" evidence="3">
    <location>
        <begin position="684"/>
        <end position="706"/>
    </location>
</feature>
<dbReference type="Pfam" id="PF02813">
    <property type="entry name" value="Retro_M"/>
    <property type="match status" value="1"/>
</dbReference>
<dbReference type="Gene3D" id="1.10.375.10">
    <property type="entry name" value="Human Immunodeficiency Virus Type 1 Capsid Protein"/>
    <property type="match status" value="1"/>
</dbReference>
<dbReference type="Ensembl" id="ENSGALT00010021352.1">
    <property type="protein sequence ID" value="ENSGALP00010012175.1"/>
    <property type="gene ID" value="ENSGALG00010008980.1"/>
</dbReference>